<evidence type="ECO:0000256" key="3">
    <source>
        <dbReference type="ARBA" id="ARBA00022741"/>
    </source>
</evidence>
<dbReference type="Proteomes" id="UP000027135">
    <property type="component" value="Unassembled WGS sequence"/>
</dbReference>
<name>A0A067QJZ9_ZOONE</name>
<dbReference type="GO" id="GO:0005759">
    <property type="term" value="C:mitochondrial matrix"/>
    <property type="evidence" value="ECO:0007669"/>
    <property type="project" value="TreeGrafter"/>
</dbReference>
<dbReference type="InterPro" id="IPR027417">
    <property type="entry name" value="P-loop_NTPase"/>
</dbReference>
<dbReference type="GO" id="GO:0005525">
    <property type="term" value="F:GTP binding"/>
    <property type="evidence" value="ECO:0007669"/>
    <property type="project" value="UniProtKB-KW"/>
</dbReference>
<dbReference type="Pfam" id="PF01926">
    <property type="entry name" value="MMR_HSR1"/>
    <property type="match status" value="1"/>
</dbReference>
<keyword evidence="8" id="KW-1185">Reference proteome</keyword>
<dbReference type="CDD" id="cd22534">
    <property type="entry name" value="KH-II_Era"/>
    <property type="match status" value="1"/>
</dbReference>
<dbReference type="STRING" id="136037.A0A067QJZ9"/>
<evidence type="ECO:0000256" key="4">
    <source>
        <dbReference type="ARBA" id="ARBA00023134"/>
    </source>
</evidence>
<dbReference type="InterPro" id="IPR006073">
    <property type="entry name" value="GTP-bd"/>
</dbReference>
<feature type="domain" description="G" evidence="6">
    <location>
        <begin position="77"/>
        <end position="199"/>
    </location>
</feature>
<evidence type="ECO:0000313" key="8">
    <source>
        <dbReference type="Proteomes" id="UP000027135"/>
    </source>
</evidence>
<dbReference type="CDD" id="cd04163">
    <property type="entry name" value="Era"/>
    <property type="match status" value="1"/>
</dbReference>
<protein>
    <recommendedName>
        <fullName evidence="2">GTPase Era, mitochondrial</fullName>
    </recommendedName>
    <alternativeName>
        <fullName evidence="5">ERA-like protein 1</fullName>
    </alternativeName>
</protein>
<dbReference type="GO" id="GO:0000028">
    <property type="term" value="P:ribosomal small subunit assembly"/>
    <property type="evidence" value="ECO:0007669"/>
    <property type="project" value="TreeGrafter"/>
</dbReference>
<dbReference type="GO" id="GO:0043024">
    <property type="term" value="F:ribosomal small subunit binding"/>
    <property type="evidence" value="ECO:0007669"/>
    <property type="project" value="TreeGrafter"/>
</dbReference>
<proteinExistence type="inferred from homology"/>
<dbReference type="PANTHER" id="PTHR42698">
    <property type="entry name" value="GTPASE ERA"/>
    <property type="match status" value="1"/>
</dbReference>
<evidence type="ECO:0000259" key="6">
    <source>
        <dbReference type="Pfam" id="PF01926"/>
    </source>
</evidence>
<dbReference type="eggNOG" id="KOG1423">
    <property type="taxonomic scope" value="Eukaryota"/>
</dbReference>
<dbReference type="InterPro" id="IPR005225">
    <property type="entry name" value="Small_GTP-bd"/>
</dbReference>
<organism evidence="7 8">
    <name type="scientific">Zootermopsis nevadensis</name>
    <name type="common">Dampwood termite</name>
    <dbReference type="NCBI Taxonomy" id="136037"/>
    <lineage>
        <taxon>Eukaryota</taxon>
        <taxon>Metazoa</taxon>
        <taxon>Ecdysozoa</taxon>
        <taxon>Arthropoda</taxon>
        <taxon>Hexapoda</taxon>
        <taxon>Insecta</taxon>
        <taxon>Pterygota</taxon>
        <taxon>Neoptera</taxon>
        <taxon>Polyneoptera</taxon>
        <taxon>Dictyoptera</taxon>
        <taxon>Blattodea</taxon>
        <taxon>Blattoidea</taxon>
        <taxon>Termitoidae</taxon>
        <taxon>Termopsidae</taxon>
        <taxon>Zootermopsis</taxon>
    </lineage>
</organism>
<dbReference type="EMBL" id="KK853247">
    <property type="protein sequence ID" value="KDR09375.1"/>
    <property type="molecule type" value="Genomic_DNA"/>
</dbReference>
<evidence type="ECO:0000256" key="2">
    <source>
        <dbReference type="ARBA" id="ARBA00019149"/>
    </source>
</evidence>
<dbReference type="InParanoid" id="A0A067QJZ9"/>
<dbReference type="InterPro" id="IPR030388">
    <property type="entry name" value="G_ERA_dom"/>
</dbReference>
<dbReference type="GO" id="GO:0019843">
    <property type="term" value="F:rRNA binding"/>
    <property type="evidence" value="ECO:0007669"/>
    <property type="project" value="TreeGrafter"/>
</dbReference>
<dbReference type="NCBIfam" id="TIGR00231">
    <property type="entry name" value="small_GTP"/>
    <property type="match status" value="1"/>
</dbReference>
<dbReference type="OrthoDB" id="8954335at2759"/>
<dbReference type="PANTHER" id="PTHR42698:SF1">
    <property type="entry name" value="GTPASE ERA, MITOCHONDRIAL"/>
    <property type="match status" value="1"/>
</dbReference>
<dbReference type="InterPro" id="IPR009019">
    <property type="entry name" value="KH_sf_prok-type"/>
</dbReference>
<dbReference type="InterPro" id="IPR015946">
    <property type="entry name" value="KH_dom-like_a/b"/>
</dbReference>
<comment type="similarity">
    <text evidence="1">Belongs to the TRAFAC class TrmE-Era-EngA-EngB-Septin-like GTPase superfamily. Era GTPase family.</text>
</comment>
<accession>A0A067QJZ9</accession>
<dbReference type="OMA" id="WAEVDVI"/>
<dbReference type="Gene3D" id="3.30.300.20">
    <property type="match status" value="1"/>
</dbReference>
<sequence>MALRVFNYLTSSFNICKNIFPCSVRVCNNTNLWKAVEVRFVSGVSEDSSDADGRGLSLLNAGCSSKLNEYRDSRLLKIAIIGVPNVGKSTVINKLIGRKVCSISSKVHTTRCKARAIGIEGDTQLVFLDTPGLVNSDESQRHHLEHSFRSDSEIAMLEADIIGVVHDVSNTWARDRLDPKVLRLLYLYPMKRSFLILNKIDALKSKRKLLDVIRLLTNNSLAGQSKISGHKPSSVTDYAEFVDHQISDKNHNYPVMDEVDSHKLSELQVQRKVLNERGWSHFTEVFMVSALLGDGINDIKDYLLHISEFSPWLFPVTKFTDQPSETIIVNTVRSKLLDHLPQEIPYNLTTTIEYFVVGKDGTISTVVLVGCPSIRLERLVVGSRGLRIRTIALEAEQELQSTFRQPVRLKVVVTNKSQTLRASQNTRFS</sequence>
<dbReference type="SUPFAM" id="SSF52540">
    <property type="entry name" value="P-loop containing nucleoside triphosphate hydrolases"/>
    <property type="match status" value="1"/>
</dbReference>
<dbReference type="InterPro" id="IPR005662">
    <property type="entry name" value="GTPase_Era-like"/>
</dbReference>
<evidence type="ECO:0000313" key="7">
    <source>
        <dbReference type="EMBL" id="KDR09375.1"/>
    </source>
</evidence>
<gene>
    <name evidence="7" type="ORF">L798_00942</name>
</gene>
<dbReference type="FunCoup" id="A0A067QJZ9">
    <property type="interactions" value="1598"/>
</dbReference>
<dbReference type="SUPFAM" id="SSF54814">
    <property type="entry name" value="Prokaryotic type KH domain (KH-domain type II)"/>
    <property type="match status" value="1"/>
</dbReference>
<dbReference type="Gene3D" id="3.40.50.300">
    <property type="entry name" value="P-loop containing nucleotide triphosphate hydrolases"/>
    <property type="match status" value="1"/>
</dbReference>
<reference evidence="7 8" key="1">
    <citation type="journal article" date="2014" name="Nat. Commun.">
        <title>Molecular traces of alternative social organization in a termite genome.</title>
        <authorList>
            <person name="Terrapon N."/>
            <person name="Li C."/>
            <person name="Robertson H.M."/>
            <person name="Ji L."/>
            <person name="Meng X."/>
            <person name="Booth W."/>
            <person name="Chen Z."/>
            <person name="Childers C.P."/>
            <person name="Glastad K.M."/>
            <person name="Gokhale K."/>
            <person name="Gowin J."/>
            <person name="Gronenberg W."/>
            <person name="Hermansen R.A."/>
            <person name="Hu H."/>
            <person name="Hunt B.G."/>
            <person name="Huylmans A.K."/>
            <person name="Khalil S.M."/>
            <person name="Mitchell R.D."/>
            <person name="Munoz-Torres M.C."/>
            <person name="Mustard J.A."/>
            <person name="Pan H."/>
            <person name="Reese J.T."/>
            <person name="Scharf M.E."/>
            <person name="Sun F."/>
            <person name="Vogel H."/>
            <person name="Xiao J."/>
            <person name="Yang W."/>
            <person name="Yang Z."/>
            <person name="Yang Z."/>
            <person name="Zhou J."/>
            <person name="Zhu J."/>
            <person name="Brent C.S."/>
            <person name="Elsik C.G."/>
            <person name="Goodisman M.A."/>
            <person name="Liberles D.A."/>
            <person name="Roe R.M."/>
            <person name="Vargo E.L."/>
            <person name="Vilcinskas A."/>
            <person name="Wang J."/>
            <person name="Bornberg-Bauer E."/>
            <person name="Korb J."/>
            <person name="Zhang G."/>
            <person name="Liebig J."/>
        </authorList>
    </citation>
    <scope>NUCLEOTIDE SEQUENCE [LARGE SCALE GENOMIC DNA]</scope>
    <source>
        <tissue evidence="7">Whole organism</tissue>
    </source>
</reference>
<dbReference type="PRINTS" id="PR00326">
    <property type="entry name" value="GTP1OBG"/>
</dbReference>
<evidence type="ECO:0000256" key="5">
    <source>
        <dbReference type="ARBA" id="ARBA00030975"/>
    </source>
</evidence>
<keyword evidence="4" id="KW-0342">GTP-binding</keyword>
<dbReference type="AlphaFoldDB" id="A0A067QJZ9"/>
<evidence type="ECO:0000256" key="1">
    <source>
        <dbReference type="ARBA" id="ARBA00007921"/>
    </source>
</evidence>
<keyword evidence="3" id="KW-0547">Nucleotide-binding</keyword>